<evidence type="ECO:0000256" key="5">
    <source>
        <dbReference type="ARBA" id="ARBA00023145"/>
    </source>
</evidence>
<dbReference type="Gene3D" id="3.90.70.10">
    <property type="entry name" value="Cysteine proteinases"/>
    <property type="match status" value="1"/>
</dbReference>
<proteinExistence type="inferred from homology"/>
<keyword evidence="11" id="KW-1185">Reference proteome</keyword>
<feature type="signal peptide" evidence="7">
    <location>
        <begin position="1"/>
        <end position="18"/>
    </location>
</feature>
<dbReference type="Pfam" id="PF08246">
    <property type="entry name" value="Inhibitor_I29"/>
    <property type="match status" value="1"/>
</dbReference>
<keyword evidence="2" id="KW-0645">Protease</keyword>
<dbReference type="CDD" id="cd02248">
    <property type="entry name" value="Peptidase_C1A"/>
    <property type="match status" value="1"/>
</dbReference>
<comment type="similarity">
    <text evidence="1">Belongs to the peptidase C1 family.</text>
</comment>
<dbReference type="PROSITE" id="PS00139">
    <property type="entry name" value="THIOL_PROTEASE_CYS"/>
    <property type="match status" value="1"/>
</dbReference>
<evidence type="ECO:0000313" key="10">
    <source>
        <dbReference type="EMBL" id="CAH0405069.1"/>
    </source>
</evidence>
<keyword evidence="6" id="KW-1015">Disulfide bond</keyword>
<gene>
    <name evidence="10" type="ORF">CHILSU_LOCUS8420</name>
</gene>
<dbReference type="Pfam" id="PF00112">
    <property type="entry name" value="Peptidase_C1"/>
    <property type="match status" value="1"/>
</dbReference>
<evidence type="ECO:0000313" key="11">
    <source>
        <dbReference type="Proteomes" id="UP001153292"/>
    </source>
</evidence>
<dbReference type="InterPro" id="IPR013128">
    <property type="entry name" value="Peptidase_C1A"/>
</dbReference>
<dbReference type="InterPro" id="IPR000668">
    <property type="entry name" value="Peptidase_C1A_C"/>
</dbReference>
<accession>A0ABN8B6G7</accession>
<feature type="chain" id="PRO_5045273844" evidence="7">
    <location>
        <begin position="19"/>
        <end position="329"/>
    </location>
</feature>
<evidence type="ECO:0000256" key="4">
    <source>
        <dbReference type="ARBA" id="ARBA00022807"/>
    </source>
</evidence>
<evidence type="ECO:0000259" key="9">
    <source>
        <dbReference type="SMART" id="SM00848"/>
    </source>
</evidence>
<keyword evidence="3" id="KW-0378">Hydrolase</keyword>
<reference evidence="10" key="1">
    <citation type="submission" date="2021-12" db="EMBL/GenBank/DDBJ databases">
        <authorList>
            <person name="King R."/>
        </authorList>
    </citation>
    <scope>NUCLEOTIDE SEQUENCE</scope>
</reference>
<evidence type="ECO:0000256" key="3">
    <source>
        <dbReference type="ARBA" id="ARBA00022801"/>
    </source>
</evidence>
<dbReference type="PRINTS" id="PR00705">
    <property type="entry name" value="PAPAIN"/>
</dbReference>
<evidence type="ECO:0000259" key="8">
    <source>
        <dbReference type="SMART" id="SM00645"/>
    </source>
</evidence>
<feature type="domain" description="Peptidase C1A papain C-terminal" evidence="8">
    <location>
        <begin position="118"/>
        <end position="327"/>
    </location>
</feature>
<organism evidence="10 11">
    <name type="scientific">Chilo suppressalis</name>
    <name type="common">Asiatic rice borer moth</name>
    <dbReference type="NCBI Taxonomy" id="168631"/>
    <lineage>
        <taxon>Eukaryota</taxon>
        <taxon>Metazoa</taxon>
        <taxon>Ecdysozoa</taxon>
        <taxon>Arthropoda</taxon>
        <taxon>Hexapoda</taxon>
        <taxon>Insecta</taxon>
        <taxon>Pterygota</taxon>
        <taxon>Neoptera</taxon>
        <taxon>Endopterygota</taxon>
        <taxon>Lepidoptera</taxon>
        <taxon>Glossata</taxon>
        <taxon>Ditrysia</taxon>
        <taxon>Pyraloidea</taxon>
        <taxon>Crambidae</taxon>
        <taxon>Crambinae</taxon>
        <taxon>Chilo</taxon>
    </lineage>
</organism>
<dbReference type="InterPro" id="IPR000169">
    <property type="entry name" value="Pept_cys_AS"/>
</dbReference>
<protein>
    <submittedName>
        <fullName evidence="10">Uncharacterized protein</fullName>
    </submittedName>
</protein>
<dbReference type="SUPFAM" id="SSF54001">
    <property type="entry name" value="Cysteine proteinases"/>
    <property type="match status" value="1"/>
</dbReference>
<evidence type="ECO:0000256" key="7">
    <source>
        <dbReference type="SAM" id="SignalP"/>
    </source>
</evidence>
<dbReference type="PROSITE" id="PS00639">
    <property type="entry name" value="THIOL_PROTEASE_HIS"/>
    <property type="match status" value="1"/>
</dbReference>
<dbReference type="Proteomes" id="UP001153292">
    <property type="component" value="Chromosome 3"/>
</dbReference>
<evidence type="ECO:0000256" key="1">
    <source>
        <dbReference type="ARBA" id="ARBA00008455"/>
    </source>
</evidence>
<dbReference type="InterPro" id="IPR025661">
    <property type="entry name" value="Pept_asp_AS"/>
</dbReference>
<evidence type="ECO:0000256" key="2">
    <source>
        <dbReference type="ARBA" id="ARBA00022670"/>
    </source>
</evidence>
<dbReference type="InterPro" id="IPR025660">
    <property type="entry name" value="Pept_his_AS"/>
</dbReference>
<evidence type="ECO:0000256" key="6">
    <source>
        <dbReference type="ARBA" id="ARBA00023157"/>
    </source>
</evidence>
<sequence>MLPFFLLLVSLLAVQSQADKVFFTPEDAESLFEEFIVNFNKYYSNEEEKTFRFNVFKENLKKINERNAKSSLAEYGINHFTDLTVDEFVRKYTGLRLPSQRAGPVCKESNPLDVTGHAPESLDWRKEGKVTAIKNQGQCGSCWAFGTTGTLEGAYAIKHNTLVSLSEQQLVDCDKTNSGCCGGFYDKAMMWLMQNGGSMTEADYPYKAQEGKCANDKSKVVVNVTGCAQYIDKTEDELKQILANVGPLGIAVVSNTFQGYKNGIHECDPSYNEINHAVLLVGYGEENGTPYWIVKNSWGTGWGEEGYIRLPMYKNACRLRDSVFSGIVE</sequence>
<dbReference type="InterPro" id="IPR038765">
    <property type="entry name" value="Papain-like_cys_pep_sf"/>
</dbReference>
<dbReference type="PROSITE" id="PS00640">
    <property type="entry name" value="THIOL_PROTEASE_ASN"/>
    <property type="match status" value="1"/>
</dbReference>
<dbReference type="SMART" id="SM00848">
    <property type="entry name" value="Inhibitor_I29"/>
    <property type="match status" value="1"/>
</dbReference>
<name>A0ABN8B6G7_CHISP</name>
<dbReference type="SMART" id="SM00645">
    <property type="entry name" value="Pept_C1"/>
    <property type="match status" value="1"/>
</dbReference>
<dbReference type="InterPro" id="IPR039417">
    <property type="entry name" value="Peptidase_C1A_papain-like"/>
</dbReference>
<keyword evidence="4" id="KW-0788">Thiol protease</keyword>
<dbReference type="PANTHER" id="PTHR12411">
    <property type="entry name" value="CYSTEINE PROTEASE FAMILY C1-RELATED"/>
    <property type="match status" value="1"/>
</dbReference>
<dbReference type="InterPro" id="IPR013201">
    <property type="entry name" value="Prot_inhib_I29"/>
</dbReference>
<feature type="domain" description="Cathepsin propeptide inhibitor" evidence="9">
    <location>
        <begin position="32"/>
        <end position="88"/>
    </location>
</feature>
<dbReference type="EMBL" id="OU963896">
    <property type="protein sequence ID" value="CAH0405069.1"/>
    <property type="molecule type" value="Genomic_DNA"/>
</dbReference>
<keyword evidence="7" id="KW-0732">Signal</keyword>
<keyword evidence="5" id="KW-0865">Zymogen</keyword>